<protein>
    <submittedName>
        <fullName evidence="2">Uncharacterized protein</fullName>
    </submittedName>
</protein>
<gene>
    <name evidence="2" type="ORF">CVT25_003131</name>
</gene>
<sequence length="104" mass="11516">MTRRSGADASKFDSDTSMRRSVPALSSVLGSDRIACAAARHEQNESKEKEKSPPTYSVSACDLLRFAPSMQQQQPPSAIRNLPAITIRHPARIFLPFFPFILIV</sequence>
<reference evidence="2 3" key="1">
    <citation type="journal article" date="2018" name="Evol. Lett.">
        <title>Horizontal gene cluster transfer increased hallucinogenic mushroom diversity.</title>
        <authorList>
            <person name="Reynolds H.T."/>
            <person name="Vijayakumar V."/>
            <person name="Gluck-Thaler E."/>
            <person name="Korotkin H.B."/>
            <person name="Matheny P.B."/>
            <person name="Slot J.C."/>
        </authorList>
    </citation>
    <scope>NUCLEOTIDE SEQUENCE [LARGE SCALE GENOMIC DNA]</scope>
    <source>
        <strain evidence="2 3">2631</strain>
    </source>
</reference>
<evidence type="ECO:0000313" key="3">
    <source>
        <dbReference type="Proteomes" id="UP000283269"/>
    </source>
</evidence>
<name>A0A409XQM3_PSICY</name>
<dbReference type="Proteomes" id="UP000283269">
    <property type="component" value="Unassembled WGS sequence"/>
</dbReference>
<proteinExistence type="predicted"/>
<evidence type="ECO:0000313" key="2">
    <source>
        <dbReference type="EMBL" id="PPQ93099.1"/>
    </source>
</evidence>
<dbReference type="EMBL" id="NHYD01000855">
    <property type="protein sequence ID" value="PPQ93099.1"/>
    <property type="molecule type" value="Genomic_DNA"/>
</dbReference>
<keyword evidence="3" id="KW-1185">Reference proteome</keyword>
<accession>A0A409XQM3</accession>
<organism evidence="2 3">
    <name type="scientific">Psilocybe cyanescens</name>
    <dbReference type="NCBI Taxonomy" id="93625"/>
    <lineage>
        <taxon>Eukaryota</taxon>
        <taxon>Fungi</taxon>
        <taxon>Dikarya</taxon>
        <taxon>Basidiomycota</taxon>
        <taxon>Agaricomycotina</taxon>
        <taxon>Agaricomycetes</taxon>
        <taxon>Agaricomycetidae</taxon>
        <taxon>Agaricales</taxon>
        <taxon>Agaricineae</taxon>
        <taxon>Strophariaceae</taxon>
        <taxon>Psilocybe</taxon>
    </lineage>
</organism>
<dbReference type="AlphaFoldDB" id="A0A409XQM3"/>
<evidence type="ECO:0000256" key="1">
    <source>
        <dbReference type="SAM" id="MobiDB-lite"/>
    </source>
</evidence>
<feature type="region of interest" description="Disordered" evidence="1">
    <location>
        <begin position="1"/>
        <end position="26"/>
    </location>
</feature>
<dbReference type="InParanoid" id="A0A409XQM3"/>
<comment type="caution">
    <text evidence="2">The sequence shown here is derived from an EMBL/GenBank/DDBJ whole genome shotgun (WGS) entry which is preliminary data.</text>
</comment>